<keyword evidence="2" id="KW-1185">Reference proteome</keyword>
<gene>
    <name evidence="1" type="ORF">MENTE1834_LOCUS17917</name>
</gene>
<dbReference type="Proteomes" id="UP001497535">
    <property type="component" value="Unassembled WGS sequence"/>
</dbReference>
<reference evidence="1" key="1">
    <citation type="submission" date="2023-11" db="EMBL/GenBank/DDBJ databases">
        <authorList>
            <person name="Poullet M."/>
        </authorList>
    </citation>
    <scope>NUCLEOTIDE SEQUENCE</scope>
    <source>
        <strain evidence="1">E1834</strain>
    </source>
</reference>
<organism evidence="1 2">
    <name type="scientific">Meloidogyne enterolobii</name>
    <name type="common">Root-knot nematode worm</name>
    <name type="synonym">Meloidogyne mayaguensis</name>
    <dbReference type="NCBI Taxonomy" id="390850"/>
    <lineage>
        <taxon>Eukaryota</taxon>
        <taxon>Metazoa</taxon>
        <taxon>Ecdysozoa</taxon>
        <taxon>Nematoda</taxon>
        <taxon>Chromadorea</taxon>
        <taxon>Rhabditida</taxon>
        <taxon>Tylenchina</taxon>
        <taxon>Tylenchomorpha</taxon>
        <taxon>Tylenchoidea</taxon>
        <taxon>Meloidogynidae</taxon>
        <taxon>Meloidogyninae</taxon>
        <taxon>Meloidogyne</taxon>
    </lineage>
</organism>
<dbReference type="EMBL" id="CAVMJV010000020">
    <property type="protein sequence ID" value="CAK5067722.1"/>
    <property type="molecule type" value="Genomic_DNA"/>
</dbReference>
<evidence type="ECO:0000313" key="2">
    <source>
        <dbReference type="Proteomes" id="UP001497535"/>
    </source>
</evidence>
<name>A0ACB0YYG9_MELEN</name>
<comment type="caution">
    <text evidence="1">The sequence shown here is derived from an EMBL/GenBank/DDBJ whole genome shotgun (WGS) entry which is preliminary data.</text>
</comment>
<evidence type="ECO:0000313" key="1">
    <source>
        <dbReference type="EMBL" id="CAK5067722.1"/>
    </source>
</evidence>
<proteinExistence type="predicted"/>
<accession>A0ACB0YYG9</accession>
<sequence>MRNIKNSSTVINKIKKNINTSTFTLKQILALLTEEIEQSKIEANNALFMDLVLLYISLQLSCGYSIAILQAITEFNCFNPFSKSNTEMTTMKNNFKIFWQSNALRIGDLDSPGWCNTPQLNDFEYIDFLESYENKIAGTKARACLIESDEAAKLKQNGASQIEFSRKLEKIRERYYWQPIKIGVNVEAYEFTSRFTSFDEVQQFLYYFDEAEEFIYKILNLFGICAPGVTLNSQEDLLRAFSRDLFPSFKIITRKLDGFTSFCEHFIYLMSESERMDTHRSLAISNSSNNNEKKLRELKLFVRSFEKGKRQCGDDITSDIIITVWAFAFNEMILLNAADIFPLECSLKILHKNLDKAGLSIWEISDMLVSAEDPLGLKRIYLVYLRLIILLLRNLPFSFDVEITKIKNVKISRYSEWKIQTKREFLLSLWHGGKISPVHETTTSIQIAQERVKRMLLKEFSDQLENNYLDWLGNEFEMIFELILLFYYEFPLGNRYGFFQEETPLFSSPLGNSLRNSVVVQEVRVGILKHMVKNKEAFSNRPLRACCSNYIPRNIISIVERQCLRFPQSIFLTKTLVMMKNNYYHGGKIKKDSQARLLQDGALIYSELKELEEFVEEMDDLSSKETASKFTRFIEITTNIALRNSDNLIPNDYIWLILLKIMIDVKKCVAYEKIEEVFTLCQMCCPWSKCVILEMMRNHEHGDALLAKLKKLTKKHELNWYISEQEVKKYLE</sequence>
<protein>
    <submittedName>
        <fullName evidence="1">Uncharacterized protein</fullName>
    </submittedName>
</protein>